<dbReference type="PANTHER" id="PTHR16128">
    <property type="entry name" value="FAD/NAD(P)-BINDING OXIDOREDUCTASE FAMILY PROTEIN"/>
    <property type="match status" value="1"/>
</dbReference>
<dbReference type="InterPro" id="IPR002937">
    <property type="entry name" value="Amino_oxidase"/>
</dbReference>
<dbReference type="InterPro" id="IPR036188">
    <property type="entry name" value="FAD/NAD-bd_sf"/>
</dbReference>
<dbReference type="Pfam" id="PF13450">
    <property type="entry name" value="NAD_binding_8"/>
    <property type="match status" value="1"/>
</dbReference>
<gene>
    <name evidence="2" type="ORF">KTT_32000</name>
</gene>
<dbReference type="OrthoDB" id="5792777at2"/>
<dbReference type="Gene3D" id="3.50.50.60">
    <property type="entry name" value="FAD/NAD(P)-binding domain"/>
    <property type="match status" value="1"/>
</dbReference>
<evidence type="ECO:0000313" key="2">
    <source>
        <dbReference type="EMBL" id="GCE13341.1"/>
    </source>
</evidence>
<dbReference type="AlphaFoldDB" id="A0A402A2V4"/>
<dbReference type="RefSeq" id="WP_126580878.1">
    <property type="nucleotide sequence ID" value="NZ_BIFR01000001.1"/>
</dbReference>
<accession>A0A402A2V4</accession>
<dbReference type="EMBL" id="BIFR01000001">
    <property type="protein sequence ID" value="GCE13341.1"/>
    <property type="molecule type" value="Genomic_DNA"/>
</dbReference>
<dbReference type="PRINTS" id="PR00419">
    <property type="entry name" value="ADXRDTASE"/>
</dbReference>
<evidence type="ECO:0000259" key="1">
    <source>
        <dbReference type="Pfam" id="PF01593"/>
    </source>
</evidence>
<dbReference type="Pfam" id="PF01593">
    <property type="entry name" value="Amino_oxidase"/>
    <property type="match status" value="1"/>
</dbReference>
<organism evidence="2 3">
    <name type="scientific">Tengunoibacter tsumagoiensis</name>
    <dbReference type="NCBI Taxonomy" id="2014871"/>
    <lineage>
        <taxon>Bacteria</taxon>
        <taxon>Bacillati</taxon>
        <taxon>Chloroflexota</taxon>
        <taxon>Ktedonobacteria</taxon>
        <taxon>Ktedonobacterales</taxon>
        <taxon>Dictyobacteraceae</taxon>
        <taxon>Tengunoibacter</taxon>
    </lineage>
</organism>
<comment type="caution">
    <text evidence="2">The sequence shown here is derived from an EMBL/GenBank/DDBJ whole genome shotgun (WGS) entry which is preliminary data.</text>
</comment>
<dbReference type="PANTHER" id="PTHR16128:SF5">
    <property type="entry name" value="FAD_NAD(P)-BINDING OXIDOREDUCTASE FAMILY PROTEIN"/>
    <property type="match status" value="1"/>
</dbReference>
<proteinExistence type="predicted"/>
<keyword evidence="3" id="KW-1185">Reference proteome</keyword>
<protein>
    <submittedName>
        <fullName evidence="2">FAD-dependent oxidoreductase</fullName>
    </submittedName>
</protein>
<dbReference type="Gene3D" id="3.90.660.10">
    <property type="match status" value="1"/>
</dbReference>
<dbReference type="SUPFAM" id="SSF51905">
    <property type="entry name" value="FAD/NAD(P)-binding domain"/>
    <property type="match status" value="1"/>
</dbReference>
<feature type="domain" description="Amine oxidase" evidence="1">
    <location>
        <begin position="105"/>
        <end position="337"/>
    </location>
</feature>
<reference evidence="3" key="1">
    <citation type="submission" date="2018-12" db="EMBL/GenBank/DDBJ databases">
        <title>Tengunoibacter tsumagoiensis gen. nov., sp. nov., Dictyobacter kobayashii sp. nov., D. alpinus sp. nov., and D. joshuensis sp. nov. and description of Dictyobacteraceae fam. nov. within the order Ktedonobacterales isolated from Tengu-no-mugimeshi.</title>
        <authorList>
            <person name="Wang C.M."/>
            <person name="Zheng Y."/>
            <person name="Sakai Y."/>
            <person name="Toyoda A."/>
            <person name="Minakuchi Y."/>
            <person name="Abe K."/>
            <person name="Yokota A."/>
            <person name="Yabe S."/>
        </authorList>
    </citation>
    <scope>NUCLEOTIDE SEQUENCE [LARGE SCALE GENOMIC DNA]</scope>
    <source>
        <strain evidence="3">Uno3</strain>
    </source>
</reference>
<sequence>MSIAIIGAGMSGLAAAHTLRDAGLSVHLFEKSRGPGGRATTRQRDGFIYDGGAQYFKEGNPAITSLITDRFATPDLLNIGKPVWIFNEQGEIQPGDPTLTEEHKWSYRNGLSSLANRMAEGLPITTHTRIDTIEQHADGWTLADNHGQLYGPFEKILLAIPAEQSSTIIANSQLDQTLQAHCLKHLKMAHYNRQLSIALGYQSRPQERPYYAIVNTDKKHAISWLAWEHEKAPERVPAGAGLLLAQMSPSYSLTHWDDEDPDLIQDAARQVEKLLQEELGEPIVSDVQRWLYALPSARADAETLNALSLPEGLAFCGDSFVGGRLHLALEHGITIASKLT</sequence>
<dbReference type="Proteomes" id="UP000287352">
    <property type="component" value="Unassembled WGS sequence"/>
</dbReference>
<name>A0A402A2V4_9CHLR</name>
<dbReference type="GO" id="GO:0016491">
    <property type="term" value="F:oxidoreductase activity"/>
    <property type="evidence" value="ECO:0007669"/>
    <property type="project" value="InterPro"/>
</dbReference>
<evidence type="ECO:0000313" key="3">
    <source>
        <dbReference type="Proteomes" id="UP000287352"/>
    </source>
</evidence>